<dbReference type="InterPro" id="IPR042277">
    <property type="entry name" value="IST1-like"/>
</dbReference>
<dbReference type="InterPro" id="IPR005061">
    <property type="entry name" value="Ist1"/>
</dbReference>
<name>A0AAW1HK30_SAPOF</name>
<evidence type="ECO:0000313" key="4">
    <source>
        <dbReference type="Proteomes" id="UP001443914"/>
    </source>
</evidence>
<comment type="caution">
    <text evidence="3">The sequence shown here is derived from an EMBL/GenBank/DDBJ whole genome shotgun (WGS) entry which is preliminary data.</text>
</comment>
<gene>
    <name evidence="3" type="ORF">RND81_11G100300</name>
</gene>
<evidence type="ECO:0000256" key="2">
    <source>
        <dbReference type="SAM" id="MobiDB-lite"/>
    </source>
</evidence>
<dbReference type="FunFam" id="1.20.1260.60:FF:000002">
    <property type="entry name" value="Vacuolar protein sorting-associated protein IST1"/>
    <property type="match status" value="1"/>
</dbReference>
<sequence>MLDFLFGWRKASKCKELIKRTQCRLKLLQSKKITVIQVLKEDIARLLKNGHEQIALNKLEQLYVDENIMSMYEMLNTFSEFILLNMSYIRRHKDVPNDVNEAISTVLFASARIGEIPELRLIRKLFMERYGKRFVAAAVELYPGNFVNSVVKDKLNPRSVPEDVKNRMVDEIVRNYLCKLGPLAIEYKPDIQEQLQKVAETSKVRSSLSMLNTPTRSKLGNFPQLSPPYEHKFKSHSSENSIYLDDIEEFKSRNKQRRNSDDQDQRFFVFRIETQAPKHYEKHHQIVPIHHDTNNIDDEKQARKRTRRKMSASKENPTINDALRDIYYSSSPGNRRKYQKKIHGHINKKLQVINCLCEFQCKLDEPCYFYATNSSQGGFRPYERSTTMPQRYEMGKSKDIRRMSSLPVENGYGECSGGIRNSSSPRHVHPKLPDYDEIAAKFRALKKAHLKSKGTP</sequence>
<reference evidence="3" key="1">
    <citation type="submission" date="2024-03" db="EMBL/GenBank/DDBJ databases">
        <title>WGS assembly of Saponaria officinalis var. Norfolk2.</title>
        <authorList>
            <person name="Jenkins J."/>
            <person name="Shu S."/>
            <person name="Grimwood J."/>
            <person name="Barry K."/>
            <person name="Goodstein D."/>
            <person name="Schmutz J."/>
            <person name="Leebens-Mack J."/>
            <person name="Osbourn A."/>
        </authorList>
    </citation>
    <scope>NUCLEOTIDE SEQUENCE [LARGE SCALE GENOMIC DNA]</scope>
    <source>
        <strain evidence="3">JIC</strain>
    </source>
</reference>
<feature type="compositionally biased region" description="Polar residues" evidence="2">
    <location>
        <begin position="204"/>
        <end position="218"/>
    </location>
</feature>
<dbReference type="Proteomes" id="UP001443914">
    <property type="component" value="Unassembled WGS sequence"/>
</dbReference>
<dbReference type="Pfam" id="PF03398">
    <property type="entry name" value="Ist1"/>
    <property type="match status" value="1"/>
</dbReference>
<keyword evidence="4" id="KW-1185">Reference proteome</keyword>
<feature type="region of interest" description="Disordered" evidence="2">
    <location>
        <begin position="203"/>
        <end position="237"/>
    </location>
</feature>
<proteinExistence type="inferred from homology"/>
<dbReference type="EMBL" id="JBDFQZ010000011">
    <property type="protein sequence ID" value="KAK9676783.1"/>
    <property type="molecule type" value="Genomic_DNA"/>
</dbReference>
<dbReference type="Gene3D" id="1.20.1260.60">
    <property type="entry name" value="Vacuolar protein sorting-associated protein Ist1"/>
    <property type="match status" value="1"/>
</dbReference>
<organism evidence="3 4">
    <name type="scientific">Saponaria officinalis</name>
    <name type="common">Common soapwort</name>
    <name type="synonym">Lychnis saponaria</name>
    <dbReference type="NCBI Taxonomy" id="3572"/>
    <lineage>
        <taxon>Eukaryota</taxon>
        <taxon>Viridiplantae</taxon>
        <taxon>Streptophyta</taxon>
        <taxon>Embryophyta</taxon>
        <taxon>Tracheophyta</taxon>
        <taxon>Spermatophyta</taxon>
        <taxon>Magnoliopsida</taxon>
        <taxon>eudicotyledons</taxon>
        <taxon>Gunneridae</taxon>
        <taxon>Pentapetalae</taxon>
        <taxon>Caryophyllales</taxon>
        <taxon>Caryophyllaceae</taxon>
        <taxon>Caryophylleae</taxon>
        <taxon>Saponaria</taxon>
    </lineage>
</organism>
<dbReference type="AlphaFoldDB" id="A0AAW1HK30"/>
<dbReference type="PANTHER" id="PTHR12161">
    <property type="entry name" value="IST1 FAMILY MEMBER"/>
    <property type="match status" value="1"/>
</dbReference>
<dbReference type="PANTHER" id="PTHR12161:SF44">
    <property type="entry name" value="REGULATOR OF VPS4 ACTIVITY IN THE MVB PATHWAY PROTEIN"/>
    <property type="match status" value="1"/>
</dbReference>
<evidence type="ECO:0000313" key="3">
    <source>
        <dbReference type="EMBL" id="KAK9676783.1"/>
    </source>
</evidence>
<evidence type="ECO:0000256" key="1">
    <source>
        <dbReference type="ARBA" id="ARBA00005536"/>
    </source>
</evidence>
<comment type="similarity">
    <text evidence="1">Belongs to the IST1 family.</text>
</comment>
<accession>A0AAW1HK30</accession>
<protein>
    <submittedName>
        <fullName evidence="3">Uncharacterized protein</fullName>
    </submittedName>
</protein>
<dbReference type="GO" id="GO:0015031">
    <property type="term" value="P:protein transport"/>
    <property type="evidence" value="ECO:0007669"/>
    <property type="project" value="InterPro"/>
</dbReference>